<keyword evidence="4" id="KW-1185">Reference proteome</keyword>
<evidence type="ECO:0000313" key="4">
    <source>
        <dbReference type="Proteomes" id="UP000027946"/>
    </source>
</evidence>
<dbReference type="GO" id="GO:0009228">
    <property type="term" value="P:thiamine biosynthetic process"/>
    <property type="evidence" value="ECO:0007669"/>
    <property type="project" value="InterPro"/>
</dbReference>
<feature type="chain" id="PRO_5038806126" evidence="1">
    <location>
        <begin position="22"/>
        <end position="336"/>
    </location>
</feature>
<evidence type="ECO:0000259" key="2">
    <source>
        <dbReference type="Pfam" id="PF09084"/>
    </source>
</evidence>
<evidence type="ECO:0000256" key="1">
    <source>
        <dbReference type="SAM" id="SignalP"/>
    </source>
</evidence>
<feature type="signal peptide" evidence="1">
    <location>
        <begin position="1"/>
        <end position="21"/>
    </location>
</feature>
<dbReference type="eggNOG" id="COG0715">
    <property type="taxonomic scope" value="Bacteria"/>
</dbReference>
<dbReference type="PROSITE" id="PS51257">
    <property type="entry name" value="PROKAR_LIPOPROTEIN"/>
    <property type="match status" value="1"/>
</dbReference>
<proteinExistence type="predicted"/>
<evidence type="ECO:0000313" key="3">
    <source>
        <dbReference type="EMBL" id="KDR95556.1"/>
    </source>
</evidence>
<dbReference type="InterPro" id="IPR027939">
    <property type="entry name" value="NMT1/THI5"/>
</dbReference>
<dbReference type="PANTHER" id="PTHR31528:SF3">
    <property type="entry name" value="THIAMINE BIOSYNTHESIS PROTEIN HI_0357-RELATED"/>
    <property type="match status" value="1"/>
</dbReference>
<organism evidence="3 4">
    <name type="scientific">Peptoclostridium litorale DSM 5388</name>
    <dbReference type="NCBI Taxonomy" id="1121324"/>
    <lineage>
        <taxon>Bacteria</taxon>
        <taxon>Bacillati</taxon>
        <taxon>Bacillota</taxon>
        <taxon>Clostridia</taxon>
        <taxon>Peptostreptococcales</taxon>
        <taxon>Peptoclostridiaceae</taxon>
        <taxon>Peptoclostridium</taxon>
    </lineage>
</organism>
<dbReference type="PANTHER" id="PTHR31528">
    <property type="entry name" value="4-AMINO-5-HYDROXYMETHYL-2-METHYLPYRIMIDINE PHOSPHATE SYNTHASE THI11-RELATED"/>
    <property type="match status" value="1"/>
</dbReference>
<dbReference type="Pfam" id="PF09084">
    <property type="entry name" value="NMT1"/>
    <property type="match status" value="1"/>
</dbReference>
<dbReference type="STRING" id="1121324.CLIT_10c02830"/>
<dbReference type="AlphaFoldDB" id="A0A069REW4"/>
<dbReference type="EMBL" id="JJMM01000010">
    <property type="protein sequence ID" value="KDR95556.1"/>
    <property type="molecule type" value="Genomic_DNA"/>
</dbReference>
<dbReference type="OrthoDB" id="9815602at2"/>
<feature type="domain" description="SsuA/THI5-like" evidence="2">
    <location>
        <begin position="49"/>
        <end position="262"/>
    </location>
</feature>
<dbReference type="SUPFAM" id="SSF53850">
    <property type="entry name" value="Periplasmic binding protein-like II"/>
    <property type="match status" value="1"/>
</dbReference>
<dbReference type="Gene3D" id="3.40.190.10">
    <property type="entry name" value="Periplasmic binding protein-like II"/>
    <property type="match status" value="2"/>
</dbReference>
<reference evidence="3 4" key="1">
    <citation type="submission" date="2014-03" db="EMBL/GenBank/DDBJ databases">
        <title>Genome sequence of Clostridium litorale W6, DSM 5388.</title>
        <authorList>
            <person name="Poehlein A."/>
            <person name="Jagirdar A."/>
            <person name="Khonsari B."/>
            <person name="Chibani C.M."/>
            <person name="Gutierrez Gutierrez D.A."/>
            <person name="Davydova E."/>
            <person name="Alghaithi H.S."/>
            <person name="Nair K.P."/>
            <person name="Dhamotharan K."/>
            <person name="Chandran L."/>
            <person name="G W."/>
            <person name="Daniel R."/>
        </authorList>
    </citation>
    <scope>NUCLEOTIDE SEQUENCE [LARGE SCALE GENOMIC DNA]</scope>
    <source>
        <strain evidence="3 4">W6</strain>
    </source>
</reference>
<dbReference type="RefSeq" id="WP_038263894.1">
    <property type="nucleotide sequence ID" value="NZ_FSRH01000006.1"/>
</dbReference>
<dbReference type="InterPro" id="IPR015168">
    <property type="entry name" value="SsuA/THI5"/>
</dbReference>
<sequence length="336" mass="37575">MKKRLISFILTVAAISTMVFSGCAGKEEVVEKQEQELQKVVVTLDWTPNTNHTGLYVAKDKGYYKEAGLDVEIVQPAGGTADQLVASNKAQFGISYQESVTLARIEDIPVVSIAAVIQHNTSGFASLKDKGIETPKDFEGKRYGGWGSPIEKATLKALMEKYDADVEKVEILTTGAADFFASSETDMDFAWIFEGWTGVEAELKGIELNYIDLGKENEALDYYTPVIITNEKNISENPKLVKAFMEATSKGYESAIENPQEAAQILIDNAPELNPELVKKSQEFLSSKYQDDADKWGIQKKEVWENYTNWLYENELIEEKIEVDKAYTNEFLPEGQ</sequence>
<protein>
    <submittedName>
        <fullName evidence="3">NMT1/THI5 like domain-containing protein</fullName>
    </submittedName>
</protein>
<keyword evidence="1" id="KW-0732">Signal</keyword>
<gene>
    <name evidence="3" type="ORF">CLIT_10c02830</name>
</gene>
<accession>A0A069REW4</accession>
<dbReference type="Proteomes" id="UP000027946">
    <property type="component" value="Unassembled WGS sequence"/>
</dbReference>
<comment type="caution">
    <text evidence="3">The sequence shown here is derived from an EMBL/GenBank/DDBJ whole genome shotgun (WGS) entry which is preliminary data.</text>
</comment>
<name>A0A069REW4_PEPLI</name>